<evidence type="ECO:0000313" key="5">
    <source>
        <dbReference type="EMBL" id="VGO15930.1"/>
    </source>
</evidence>
<evidence type="ECO:0000313" key="6">
    <source>
        <dbReference type="Proteomes" id="UP000366872"/>
    </source>
</evidence>
<evidence type="ECO:0000256" key="4">
    <source>
        <dbReference type="PIRSR" id="PIRSR005902-1"/>
    </source>
</evidence>
<sequence length="299" mass="32697">MPIAPHVFKGYFVKSWGSGEYAFSGNKTRRQPNDFALLLCLMFIDTHVHFDRFVKDGTFGEVLERAKEAQLHEMVAIGGTAEANALSLKLAEEHPGRIFGCAGYDRDEATNNNDFAALKGQVADPLVKAVGETGLDYYYTAETAAEQKKLFAENLALAIEFEKPVVVHTRDADADTAALLTDYAKAWKGDAARLGVLHCFTRDTKFARQVLDLGLMISFSGIVTFANADPLRDVVGYVPDDRLLIETDSPYLAPVPMRGSRCEPAFVVHTANRLAELKGCSVESLANLTAGNARTLFAL</sequence>
<feature type="binding site" evidence="4">
    <location>
        <position position="168"/>
    </location>
    <ligand>
        <name>a divalent metal cation</name>
        <dbReference type="ChEBI" id="CHEBI:60240"/>
        <label>2</label>
    </ligand>
</feature>
<keyword evidence="3 5" id="KW-0378">Hydrolase</keyword>
<dbReference type="GO" id="GO:0046872">
    <property type="term" value="F:metal ion binding"/>
    <property type="evidence" value="ECO:0007669"/>
    <property type="project" value="UniProtKB-KW"/>
</dbReference>
<feature type="binding site" evidence="4">
    <location>
        <position position="49"/>
    </location>
    <ligand>
        <name>a divalent metal cation</name>
        <dbReference type="ChEBI" id="CHEBI:60240"/>
        <label>1</label>
    </ligand>
</feature>
<dbReference type="GO" id="GO:0004536">
    <property type="term" value="F:DNA nuclease activity"/>
    <property type="evidence" value="ECO:0007669"/>
    <property type="project" value="InterPro"/>
</dbReference>
<evidence type="ECO:0000256" key="1">
    <source>
        <dbReference type="ARBA" id="ARBA00009275"/>
    </source>
</evidence>
<dbReference type="PROSITE" id="PS01137">
    <property type="entry name" value="TATD_1"/>
    <property type="match status" value="1"/>
</dbReference>
<organism evidence="5 6">
    <name type="scientific">Pontiella desulfatans</name>
    <dbReference type="NCBI Taxonomy" id="2750659"/>
    <lineage>
        <taxon>Bacteria</taxon>
        <taxon>Pseudomonadati</taxon>
        <taxon>Kiritimatiellota</taxon>
        <taxon>Kiritimatiellia</taxon>
        <taxon>Kiritimatiellales</taxon>
        <taxon>Pontiellaceae</taxon>
        <taxon>Pontiella</taxon>
    </lineage>
</organism>
<dbReference type="PIRSF" id="PIRSF005902">
    <property type="entry name" value="DNase_TatD"/>
    <property type="match status" value="1"/>
</dbReference>
<dbReference type="InterPro" id="IPR032466">
    <property type="entry name" value="Metal_Hydrolase"/>
</dbReference>
<dbReference type="FunFam" id="3.20.20.140:FF:000005">
    <property type="entry name" value="TatD family hydrolase"/>
    <property type="match status" value="1"/>
</dbReference>
<dbReference type="AlphaFoldDB" id="A0A6C2U7D7"/>
<dbReference type="PROSITE" id="PS01091">
    <property type="entry name" value="TATD_3"/>
    <property type="match status" value="1"/>
</dbReference>
<dbReference type="NCBIfam" id="TIGR00010">
    <property type="entry name" value="YchF/TatD family DNA exonuclease"/>
    <property type="match status" value="1"/>
</dbReference>
<reference evidence="5 6" key="1">
    <citation type="submission" date="2019-04" db="EMBL/GenBank/DDBJ databases">
        <authorList>
            <person name="Van Vliet M D."/>
        </authorList>
    </citation>
    <scope>NUCLEOTIDE SEQUENCE [LARGE SCALE GENOMIC DNA]</scope>
    <source>
        <strain evidence="5 6">F1</strain>
    </source>
</reference>
<evidence type="ECO:0000256" key="2">
    <source>
        <dbReference type="ARBA" id="ARBA00022723"/>
    </source>
</evidence>
<dbReference type="Pfam" id="PF01026">
    <property type="entry name" value="TatD_DNase"/>
    <property type="match status" value="1"/>
</dbReference>
<gene>
    <name evidence="5" type="primary">ycfH</name>
    <name evidence="5" type="ORF">PDESU_04519</name>
</gene>
<dbReference type="PANTHER" id="PTHR46124">
    <property type="entry name" value="D-AMINOACYL-TRNA DEACYLASE"/>
    <property type="match status" value="1"/>
</dbReference>
<dbReference type="InterPro" id="IPR018228">
    <property type="entry name" value="DNase_TatD-rel_CS"/>
</dbReference>
<dbReference type="SUPFAM" id="SSF51556">
    <property type="entry name" value="Metallo-dependent hydrolases"/>
    <property type="match status" value="1"/>
</dbReference>
<feature type="binding site" evidence="4">
    <location>
        <position position="132"/>
    </location>
    <ligand>
        <name>a divalent metal cation</name>
        <dbReference type="ChEBI" id="CHEBI:60240"/>
        <label>1</label>
    </ligand>
</feature>
<dbReference type="CDD" id="cd01310">
    <property type="entry name" value="TatD_DNAse"/>
    <property type="match status" value="1"/>
</dbReference>
<dbReference type="GO" id="GO:0016788">
    <property type="term" value="F:hydrolase activity, acting on ester bonds"/>
    <property type="evidence" value="ECO:0007669"/>
    <property type="project" value="InterPro"/>
</dbReference>
<dbReference type="InterPro" id="IPR001130">
    <property type="entry name" value="TatD-like"/>
</dbReference>
<proteinExistence type="inferred from homology"/>
<accession>A0A6C2U7D7</accession>
<name>A0A6C2U7D7_PONDE</name>
<dbReference type="EMBL" id="CAAHFG010000003">
    <property type="protein sequence ID" value="VGO15930.1"/>
    <property type="molecule type" value="Genomic_DNA"/>
</dbReference>
<dbReference type="GO" id="GO:0005829">
    <property type="term" value="C:cytosol"/>
    <property type="evidence" value="ECO:0007669"/>
    <property type="project" value="TreeGrafter"/>
</dbReference>
<comment type="similarity">
    <text evidence="1">Belongs to the metallo-dependent hydrolases superfamily. TatD-type hydrolase family.</text>
</comment>
<dbReference type="Proteomes" id="UP000366872">
    <property type="component" value="Unassembled WGS sequence"/>
</dbReference>
<evidence type="ECO:0000256" key="3">
    <source>
        <dbReference type="ARBA" id="ARBA00022801"/>
    </source>
</evidence>
<feature type="binding site" evidence="4">
    <location>
        <position position="248"/>
    </location>
    <ligand>
        <name>a divalent metal cation</name>
        <dbReference type="ChEBI" id="CHEBI:60240"/>
        <label>1</label>
    </ligand>
</feature>
<dbReference type="InterPro" id="IPR015991">
    <property type="entry name" value="TatD/YcfH-like"/>
</dbReference>
<dbReference type="PANTHER" id="PTHR46124:SF2">
    <property type="entry name" value="D-AMINOACYL-TRNA DEACYLASE"/>
    <property type="match status" value="1"/>
</dbReference>
<keyword evidence="2 4" id="KW-0479">Metal-binding</keyword>
<feature type="binding site" evidence="4">
    <location>
        <position position="198"/>
    </location>
    <ligand>
        <name>a divalent metal cation</name>
        <dbReference type="ChEBI" id="CHEBI:60240"/>
        <label>2</label>
    </ligand>
</feature>
<protein>
    <submittedName>
        <fullName evidence="5">Putative metal-dependent hydrolase YcfH</fullName>
    </submittedName>
</protein>
<keyword evidence="6" id="KW-1185">Reference proteome</keyword>
<feature type="binding site" evidence="4">
    <location>
        <position position="47"/>
    </location>
    <ligand>
        <name>a divalent metal cation</name>
        <dbReference type="ChEBI" id="CHEBI:60240"/>
        <label>1</label>
    </ligand>
</feature>
<dbReference type="Gene3D" id="3.20.20.140">
    <property type="entry name" value="Metal-dependent hydrolases"/>
    <property type="match status" value="1"/>
</dbReference>